<accession>A0A811KR37</accession>
<dbReference type="InterPro" id="IPR042789">
    <property type="entry name" value="FRRS1L"/>
</dbReference>
<sequence length="270" mass="29597">MLQRFRVSALLLAVFLLNPTESAIELTRGGCGETKGCLFRPSGCDPMVDCTIGMIFYVSGPNELTVQLTATSLMPQPQLQYIAVGYSHDSTMGDDYVVECVLSPKGGSFNDVEVFTSYNEGKSNDRTYLNSTENAILFSHVEGQVVDGRISCQFSQQIVPQMESKNGRIWSLNSKYYIFGATGSAQPDEINAHDTSHGSFYYPIISNRAINPALIGERVYDLPEPFPEPKKPKTAENVEKTTEKAPENGSATLIVAVPTLFLLALAYLIV</sequence>
<dbReference type="InterPro" id="IPR005018">
    <property type="entry name" value="DOMON_domain"/>
</dbReference>
<evidence type="ECO:0000256" key="2">
    <source>
        <dbReference type="SAM" id="Phobius"/>
    </source>
</evidence>
<protein>
    <recommendedName>
        <fullName evidence="4">DOMON domain-containing protein</fullName>
    </recommendedName>
</protein>
<keyword evidence="2" id="KW-0472">Membrane</keyword>
<keyword evidence="3" id="KW-0732">Signal</keyword>
<reference evidence="5" key="1">
    <citation type="submission" date="2020-09" db="EMBL/GenBank/DDBJ databases">
        <authorList>
            <person name="Kikuchi T."/>
        </authorList>
    </citation>
    <scope>NUCLEOTIDE SEQUENCE</scope>
    <source>
        <strain evidence="5">SH1</strain>
    </source>
</reference>
<name>A0A811KR37_9BILA</name>
<feature type="chain" id="PRO_5035595044" description="DOMON domain-containing protein" evidence="3">
    <location>
        <begin position="23"/>
        <end position="270"/>
    </location>
</feature>
<dbReference type="OrthoDB" id="6372137at2759"/>
<dbReference type="EMBL" id="CAJFCW020000004">
    <property type="protein sequence ID" value="CAG9109690.1"/>
    <property type="molecule type" value="Genomic_DNA"/>
</dbReference>
<organism evidence="5 6">
    <name type="scientific">Bursaphelenchus okinawaensis</name>
    <dbReference type="NCBI Taxonomy" id="465554"/>
    <lineage>
        <taxon>Eukaryota</taxon>
        <taxon>Metazoa</taxon>
        <taxon>Ecdysozoa</taxon>
        <taxon>Nematoda</taxon>
        <taxon>Chromadorea</taxon>
        <taxon>Rhabditida</taxon>
        <taxon>Tylenchina</taxon>
        <taxon>Tylenchomorpha</taxon>
        <taxon>Aphelenchoidea</taxon>
        <taxon>Aphelenchoididae</taxon>
        <taxon>Bursaphelenchus</taxon>
    </lineage>
</organism>
<dbReference type="GO" id="GO:1900449">
    <property type="term" value="P:regulation of glutamate receptor signaling pathway"/>
    <property type="evidence" value="ECO:0007669"/>
    <property type="project" value="InterPro"/>
</dbReference>
<dbReference type="Proteomes" id="UP000614601">
    <property type="component" value="Unassembled WGS sequence"/>
</dbReference>
<keyword evidence="2" id="KW-1133">Transmembrane helix</keyword>
<dbReference type="CDD" id="cd09628">
    <property type="entry name" value="DOMON_SDR_2_like"/>
    <property type="match status" value="1"/>
</dbReference>
<feature type="region of interest" description="Disordered" evidence="1">
    <location>
        <begin position="225"/>
        <end position="244"/>
    </location>
</feature>
<keyword evidence="6" id="KW-1185">Reference proteome</keyword>
<feature type="transmembrane region" description="Helical" evidence="2">
    <location>
        <begin position="250"/>
        <end position="269"/>
    </location>
</feature>
<dbReference type="EMBL" id="CAJFDH010000004">
    <property type="protein sequence ID" value="CAD5218235.1"/>
    <property type="molecule type" value="Genomic_DNA"/>
</dbReference>
<dbReference type="PROSITE" id="PS50836">
    <property type="entry name" value="DOMON"/>
    <property type="match status" value="1"/>
</dbReference>
<feature type="signal peptide" evidence="3">
    <location>
        <begin position="1"/>
        <end position="22"/>
    </location>
</feature>
<dbReference type="AlphaFoldDB" id="A0A811KR37"/>
<dbReference type="Pfam" id="PF03351">
    <property type="entry name" value="DOMON"/>
    <property type="match status" value="1"/>
</dbReference>
<comment type="caution">
    <text evidence="5">The sequence shown here is derived from an EMBL/GenBank/DDBJ whole genome shotgun (WGS) entry which is preliminary data.</text>
</comment>
<dbReference type="Proteomes" id="UP000783686">
    <property type="component" value="Unassembled WGS sequence"/>
</dbReference>
<evidence type="ECO:0000313" key="6">
    <source>
        <dbReference type="Proteomes" id="UP000614601"/>
    </source>
</evidence>
<evidence type="ECO:0000256" key="3">
    <source>
        <dbReference type="SAM" id="SignalP"/>
    </source>
</evidence>
<keyword evidence="2" id="KW-0812">Transmembrane</keyword>
<dbReference type="PANTHER" id="PTHR46902">
    <property type="entry name" value="DOMON DOMAIN-CONTAINING PROTEIN FRRS1L"/>
    <property type="match status" value="1"/>
</dbReference>
<gene>
    <name evidence="5" type="ORF">BOKJ2_LOCUS7445</name>
</gene>
<proteinExistence type="predicted"/>
<evidence type="ECO:0000313" key="5">
    <source>
        <dbReference type="EMBL" id="CAD5218235.1"/>
    </source>
</evidence>
<feature type="domain" description="DOMON" evidence="4">
    <location>
        <begin position="50"/>
        <end position="183"/>
    </location>
</feature>
<evidence type="ECO:0000256" key="1">
    <source>
        <dbReference type="SAM" id="MobiDB-lite"/>
    </source>
</evidence>
<feature type="compositionally biased region" description="Basic and acidic residues" evidence="1">
    <location>
        <begin position="227"/>
        <end position="244"/>
    </location>
</feature>
<evidence type="ECO:0000259" key="4">
    <source>
        <dbReference type="PROSITE" id="PS50836"/>
    </source>
</evidence>
<dbReference type="PANTHER" id="PTHR46902:SF1">
    <property type="entry name" value="DOMON DOMAIN-CONTAINING PROTEIN FRRS1L"/>
    <property type="match status" value="1"/>
</dbReference>